<protein>
    <recommendedName>
        <fullName evidence="2">Sperm-associated microtubule inner protein 5 domain-containing protein</fullName>
    </recommendedName>
</protein>
<organism evidence="3 4">
    <name type="scientific">Neotoma lepida</name>
    <name type="common">Desert woodrat</name>
    <dbReference type="NCBI Taxonomy" id="56216"/>
    <lineage>
        <taxon>Eukaryota</taxon>
        <taxon>Metazoa</taxon>
        <taxon>Chordata</taxon>
        <taxon>Craniata</taxon>
        <taxon>Vertebrata</taxon>
        <taxon>Euteleostomi</taxon>
        <taxon>Mammalia</taxon>
        <taxon>Eutheria</taxon>
        <taxon>Euarchontoglires</taxon>
        <taxon>Glires</taxon>
        <taxon>Rodentia</taxon>
        <taxon>Myomorpha</taxon>
        <taxon>Muroidea</taxon>
        <taxon>Cricetidae</taxon>
        <taxon>Neotominae</taxon>
        <taxon>Neotoma</taxon>
    </lineage>
</organism>
<dbReference type="OrthoDB" id="2019884at2759"/>
<dbReference type="Pfam" id="PF22573">
    <property type="entry name" value="SPMIP5"/>
    <property type="match status" value="1"/>
</dbReference>
<dbReference type="PANTHER" id="PTHR47301:SF1">
    <property type="entry name" value="CHROMOSOME 10 OPEN READING FRAME 82"/>
    <property type="match status" value="1"/>
</dbReference>
<name>A0A1A6GH89_NEOLE</name>
<proteinExistence type="predicted"/>
<reference evidence="3 4" key="1">
    <citation type="submission" date="2016-06" db="EMBL/GenBank/DDBJ databases">
        <title>The Draft Genome Sequence and Annotation of the Desert Woodrat Neotoma lepida.</title>
        <authorList>
            <person name="Campbell M."/>
            <person name="Oakeson K.F."/>
            <person name="Yandell M."/>
            <person name="Halpert J.R."/>
            <person name="Dearing D."/>
        </authorList>
    </citation>
    <scope>NUCLEOTIDE SEQUENCE [LARGE SCALE GENOMIC DNA]</scope>
    <source>
        <strain evidence="3">417</strain>
        <tissue evidence="3">Liver</tissue>
    </source>
</reference>
<keyword evidence="4" id="KW-1185">Reference proteome</keyword>
<feature type="domain" description="Sperm-associated microtubule inner protein 5" evidence="2">
    <location>
        <begin position="90"/>
        <end position="151"/>
    </location>
</feature>
<dbReference type="STRING" id="56216.A0A1A6GH89"/>
<evidence type="ECO:0000313" key="3">
    <source>
        <dbReference type="EMBL" id="OBS65229.1"/>
    </source>
</evidence>
<dbReference type="EMBL" id="LZPO01097095">
    <property type="protein sequence ID" value="OBS65229.1"/>
    <property type="molecule type" value="Genomic_DNA"/>
</dbReference>
<feature type="region of interest" description="Disordered" evidence="1">
    <location>
        <begin position="158"/>
        <end position="183"/>
    </location>
</feature>
<accession>A0A1A6GH89</accession>
<dbReference type="PANTHER" id="PTHR47301">
    <property type="entry name" value="HYPOTHETICAL PROTEIN LOC681006"/>
    <property type="match status" value="1"/>
</dbReference>
<gene>
    <name evidence="3" type="ORF">A6R68_06224</name>
</gene>
<comment type="caution">
    <text evidence="3">The sequence shown here is derived from an EMBL/GenBank/DDBJ whole genome shotgun (WGS) entry which is preliminary data.</text>
</comment>
<evidence type="ECO:0000256" key="1">
    <source>
        <dbReference type="SAM" id="MobiDB-lite"/>
    </source>
</evidence>
<evidence type="ECO:0000313" key="4">
    <source>
        <dbReference type="Proteomes" id="UP000092124"/>
    </source>
</evidence>
<sequence length="251" mass="28223">MVASYLTQAVIPCAISGFIPWLSCQETPTEDHMNHCVKAFREKTQRYKDQLQELNNCVASTQALKPICSEDTVLWTLHEYAKKYHPLTLECKNVKKPLDEPPIPGWAGYLPRAKVTEFGCATRYTIMAKRCYEDFLHLMEQSKRAQLKPYEEIYGVRSAQPPDPSPRVSQLQGLPPESSVSGKQGRHCFILTSLLSWVTCVQLIWRLSLPGQTPPNEDSHAPGTCGYAQWSGLSCGRNMYGEPPSSAKKFA</sequence>
<dbReference type="InterPro" id="IPR043246">
    <property type="entry name" value="SPMIP5"/>
</dbReference>
<dbReference type="Proteomes" id="UP000092124">
    <property type="component" value="Unassembled WGS sequence"/>
</dbReference>
<dbReference type="AlphaFoldDB" id="A0A1A6GH89"/>
<evidence type="ECO:0000259" key="2">
    <source>
        <dbReference type="Pfam" id="PF22573"/>
    </source>
</evidence>
<dbReference type="InterPro" id="IPR055215">
    <property type="entry name" value="SPMIP5_dom"/>
</dbReference>
<feature type="compositionally biased region" description="Polar residues" evidence="1">
    <location>
        <begin position="167"/>
        <end position="182"/>
    </location>
</feature>